<accession>A0A0W0GH48</accession>
<dbReference type="SUPFAM" id="SSF53474">
    <property type="entry name" value="alpha/beta-Hydrolases"/>
    <property type="match status" value="1"/>
</dbReference>
<dbReference type="Gene3D" id="3.40.50.1820">
    <property type="entry name" value="alpha/beta hydrolase"/>
    <property type="match status" value="1"/>
</dbReference>
<evidence type="ECO:0000259" key="1">
    <source>
        <dbReference type="Pfam" id="PF00326"/>
    </source>
</evidence>
<keyword evidence="3" id="KW-1185">Reference proteome</keyword>
<dbReference type="GO" id="GO:0006508">
    <property type="term" value="P:proteolysis"/>
    <property type="evidence" value="ECO:0007669"/>
    <property type="project" value="InterPro"/>
</dbReference>
<dbReference type="EMBL" id="LFDV01000002">
    <property type="protein sequence ID" value="KTB47882.1"/>
    <property type="molecule type" value="Genomic_DNA"/>
</dbReference>
<dbReference type="InterPro" id="IPR050261">
    <property type="entry name" value="FrsA_esterase"/>
</dbReference>
<gene>
    <name evidence="2" type="ORF">DEALK_07270</name>
</gene>
<dbReference type="STRING" id="1217799.DEALK_07270"/>
<protein>
    <submittedName>
        <fullName evidence="2">Alpha/beta hydrolase family</fullName>
    </submittedName>
</protein>
<reference evidence="2 3" key="1">
    <citation type="submission" date="2015-06" db="EMBL/GenBank/DDBJ databases">
        <title>Genome sequence of the organohalide-respiring Dehalogenimonas alkenigignens type strain (IP3-3T).</title>
        <authorList>
            <person name="Key T.A."/>
            <person name="Richmond D.P."/>
            <person name="Bowman K.S."/>
            <person name="Cho Y.-J."/>
            <person name="Chun J."/>
            <person name="da Costa M.S."/>
            <person name="Rainey F.A."/>
            <person name="Moe W.M."/>
        </authorList>
    </citation>
    <scope>NUCLEOTIDE SEQUENCE [LARGE SCALE GENOMIC DNA]</scope>
    <source>
        <strain evidence="2 3">IP3-3</strain>
    </source>
</reference>
<dbReference type="InterPro" id="IPR029058">
    <property type="entry name" value="AB_hydrolase_fold"/>
</dbReference>
<dbReference type="AlphaFoldDB" id="A0A0W0GH48"/>
<dbReference type="PANTHER" id="PTHR22946">
    <property type="entry name" value="DIENELACTONE HYDROLASE DOMAIN-CONTAINING PROTEIN-RELATED"/>
    <property type="match status" value="1"/>
</dbReference>
<organism evidence="2 3">
    <name type="scientific">Dehalogenimonas alkenigignens</name>
    <dbReference type="NCBI Taxonomy" id="1217799"/>
    <lineage>
        <taxon>Bacteria</taxon>
        <taxon>Bacillati</taxon>
        <taxon>Chloroflexota</taxon>
        <taxon>Dehalococcoidia</taxon>
        <taxon>Dehalococcoidales</taxon>
        <taxon>Dehalococcoidaceae</taxon>
        <taxon>Dehalogenimonas</taxon>
    </lineage>
</organism>
<dbReference type="GO" id="GO:0008236">
    <property type="term" value="F:serine-type peptidase activity"/>
    <property type="evidence" value="ECO:0007669"/>
    <property type="project" value="InterPro"/>
</dbReference>
<evidence type="ECO:0000313" key="2">
    <source>
        <dbReference type="EMBL" id="KTB47882.1"/>
    </source>
</evidence>
<keyword evidence="2" id="KW-0378">Hydrolase</keyword>
<dbReference type="Proteomes" id="UP000053947">
    <property type="component" value="Unassembled WGS sequence"/>
</dbReference>
<proteinExistence type="predicted"/>
<comment type="caution">
    <text evidence="2">The sequence shown here is derived from an EMBL/GenBank/DDBJ whole genome shotgun (WGS) entry which is preliminary data.</text>
</comment>
<dbReference type="InterPro" id="IPR001375">
    <property type="entry name" value="Peptidase_S9_cat"/>
</dbReference>
<feature type="domain" description="Peptidase S9 prolyl oligopeptidase catalytic" evidence="1">
    <location>
        <begin position="130"/>
        <end position="216"/>
    </location>
</feature>
<dbReference type="OrthoDB" id="108903at2"/>
<sequence length="313" mass="35072">MTSGFRNPYEYPVSRAVTLPLASANGLRRLAVGFKNPPDIALPVSPATAVCYLPPAQQNRPLVILAHGVGDTSAIPCHLLAKALARTGIAGLVLHLPIHSRRLNPEFKKRFYKLTREEWFELYRVSVINIRQALDWAVGRPELDPERIGISGVSFGGYIAAIALGLDSRLKAGAILLSAGNLGKLAWSRSSRRFGKWDVTEEVFNEQQVEYFKYVDLVSNRGFEWIPPPHPGYPFDPYTFAAAIRNKPTLFVNALWDEYFPREAAREFGKAAGCPEQLWLPTGHATAWLFYPLIRNRVINLFQRSLRNKTDGS</sequence>
<evidence type="ECO:0000313" key="3">
    <source>
        <dbReference type="Proteomes" id="UP000053947"/>
    </source>
</evidence>
<name>A0A0W0GH48_9CHLR</name>
<dbReference type="Pfam" id="PF00326">
    <property type="entry name" value="Peptidase_S9"/>
    <property type="match status" value="1"/>
</dbReference>